<evidence type="ECO:0000256" key="4">
    <source>
        <dbReference type="ARBA" id="ARBA00022989"/>
    </source>
</evidence>
<evidence type="ECO:0000256" key="1">
    <source>
        <dbReference type="ARBA" id="ARBA00004167"/>
    </source>
</evidence>
<comment type="subcellular location">
    <subcellularLocation>
        <location evidence="1">Membrane</location>
        <topology evidence="1">Single-pass membrane protein</topology>
    </subcellularLocation>
</comment>
<dbReference type="InterPro" id="IPR012902">
    <property type="entry name" value="N_methyl_site"/>
</dbReference>
<keyword evidence="4 6" id="KW-1133">Transmembrane helix</keyword>
<evidence type="ECO:0000256" key="3">
    <source>
        <dbReference type="ARBA" id="ARBA00022692"/>
    </source>
</evidence>
<sequence length="164" mass="17801">MQSRGFIRYQSGAGFTLIELLIVVAIIGLLLSLVVLSLGAARMKARDSKRLTDVQSIRSALDIYYDFGNGYPDTPTWDLAQLTNSQLSCLGDSAIKVPQDPLFNTGDPLFAYIYTQGGNVSIGCGGAVYSNYKFQFQTEGDTDYGPPGTYYMSAFSGITSTLPF</sequence>
<evidence type="ECO:0000256" key="6">
    <source>
        <dbReference type="SAM" id="Phobius"/>
    </source>
</evidence>
<dbReference type="NCBIfam" id="TIGR02532">
    <property type="entry name" value="IV_pilin_GFxxxE"/>
    <property type="match status" value="1"/>
</dbReference>
<name>A0A1F5NSM4_9BACT</name>
<organism evidence="7 8">
    <name type="scientific">Candidatus Doudnabacteria bacterium RIFCSPHIGHO2_01_FULL_45_18</name>
    <dbReference type="NCBI Taxonomy" id="1817823"/>
    <lineage>
        <taxon>Bacteria</taxon>
        <taxon>Candidatus Doudnaibacteriota</taxon>
    </lineage>
</organism>
<dbReference type="Proteomes" id="UP000176233">
    <property type="component" value="Unassembled WGS sequence"/>
</dbReference>
<keyword evidence="3 6" id="KW-0812">Transmembrane</keyword>
<evidence type="ECO:0008006" key="9">
    <source>
        <dbReference type="Google" id="ProtNLM"/>
    </source>
</evidence>
<dbReference type="PRINTS" id="PR00813">
    <property type="entry name" value="BCTERIALGSPG"/>
</dbReference>
<protein>
    <recommendedName>
        <fullName evidence="9">Type II secretion system protein GspG C-terminal domain-containing protein</fullName>
    </recommendedName>
</protein>
<dbReference type="Gene3D" id="3.30.700.10">
    <property type="entry name" value="Glycoprotein, Type 4 Pilin"/>
    <property type="match status" value="1"/>
</dbReference>
<keyword evidence="5 6" id="KW-0472">Membrane</keyword>
<dbReference type="PANTHER" id="PTHR30093">
    <property type="entry name" value="GENERAL SECRETION PATHWAY PROTEIN G"/>
    <property type="match status" value="1"/>
</dbReference>
<dbReference type="GO" id="GO:0015628">
    <property type="term" value="P:protein secretion by the type II secretion system"/>
    <property type="evidence" value="ECO:0007669"/>
    <property type="project" value="InterPro"/>
</dbReference>
<gene>
    <name evidence="7" type="ORF">A2660_00825</name>
</gene>
<dbReference type="AlphaFoldDB" id="A0A1F5NSM4"/>
<feature type="transmembrane region" description="Helical" evidence="6">
    <location>
        <begin position="20"/>
        <end position="41"/>
    </location>
</feature>
<dbReference type="PANTHER" id="PTHR30093:SF44">
    <property type="entry name" value="TYPE II SECRETION SYSTEM CORE PROTEIN G"/>
    <property type="match status" value="1"/>
</dbReference>
<evidence type="ECO:0000313" key="8">
    <source>
        <dbReference type="Proteomes" id="UP000176233"/>
    </source>
</evidence>
<dbReference type="PROSITE" id="PS00409">
    <property type="entry name" value="PROKAR_NTER_METHYL"/>
    <property type="match status" value="1"/>
</dbReference>
<proteinExistence type="predicted"/>
<dbReference type="GO" id="GO:0016020">
    <property type="term" value="C:membrane"/>
    <property type="evidence" value="ECO:0007669"/>
    <property type="project" value="UniProtKB-SubCell"/>
</dbReference>
<evidence type="ECO:0000256" key="2">
    <source>
        <dbReference type="ARBA" id="ARBA00022481"/>
    </source>
</evidence>
<dbReference type="InterPro" id="IPR000983">
    <property type="entry name" value="Bac_GSPG_pilin"/>
</dbReference>
<dbReference type="InterPro" id="IPR045584">
    <property type="entry name" value="Pilin-like"/>
</dbReference>
<dbReference type="Pfam" id="PF07963">
    <property type="entry name" value="N_methyl"/>
    <property type="match status" value="1"/>
</dbReference>
<accession>A0A1F5NSM4</accession>
<dbReference type="SUPFAM" id="SSF54523">
    <property type="entry name" value="Pili subunits"/>
    <property type="match status" value="1"/>
</dbReference>
<dbReference type="EMBL" id="MFEJ01000003">
    <property type="protein sequence ID" value="OGE80638.1"/>
    <property type="molecule type" value="Genomic_DNA"/>
</dbReference>
<dbReference type="GO" id="GO:0015627">
    <property type="term" value="C:type II protein secretion system complex"/>
    <property type="evidence" value="ECO:0007669"/>
    <property type="project" value="InterPro"/>
</dbReference>
<reference evidence="7 8" key="1">
    <citation type="journal article" date="2016" name="Nat. Commun.">
        <title>Thousands of microbial genomes shed light on interconnected biogeochemical processes in an aquifer system.</title>
        <authorList>
            <person name="Anantharaman K."/>
            <person name="Brown C.T."/>
            <person name="Hug L.A."/>
            <person name="Sharon I."/>
            <person name="Castelle C.J."/>
            <person name="Probst A.J."/>
            <person name="Thomas B.C."/>
            <person name="Singh A."/>
            <person name="Wilkins M.J."/>
            <person name="Karaoz U."/>
            <person name="Brodie E.L."/>
            <person name="Williams K.H."/>
            <person name="Hubbard S.S."/>
            <person name="Banfield J.F."/>
        </authorList>
    </citation>
    <scope>NUCLEOTIDE SEQUENCE [LARGE SCALE GENOMIC DNA]</scope>
</reference>
<evidence type="ECO:0000256" key="5">
    <source>
        <dbReference type="ARBA" id="ARBA00023136"/>
    </source>
</evidence>
<keyword evidence="2" id="KW-0488">Methylation</keyword>
<evidence type="ECO:0000313" key="7">
    <source>
        <dbReference type="EMBL" id="OGE80638.1"/>
    </source>
</evidence>
<comment type="caution">
    <text evidence="7">The sequence shown here is derived from an EMBL/GenBank/DDBJ whole genome shotgun (WGS) entry which is preliminary data.</text>
</comment>